<dbReference type="AlphaFoldDB" id="X0V654"/>
<comment type="similarity">
    <text evidence="1">Belongs to the trimethylamine methyltransferase family.</text>
</comment>
<name>X0V654_9ZZZZ</name>
<keyword evidence="2" id="KW-0489">Methyltransferase</keyword>
<evidence type="ECO:0000313" key="4">
    <source>
        <dbReference type="EMBL" id="GAG13575.1"/>
    </source>
</evidence>
<evidence type="ECO:0000256" key="2">
    <source>
        <dbReference type="ARBA" id="ARBA00022603"/>
    </source>
</evidence>
<dbReference type="Gene3D" id="3.20.20.480">
    <property type="entry name" value="Trimethylamine methyltransferase-like"/>
    <property type="match status" value="1"/>
</dbReference>
<accession>X0V654</accession>
<dbReference type="GO" id="GO:0015948">
    <property type="term" value="P:methanogenesis"/>
    <property type="evidence" value="ECO:0007669"/>
    <property type="project" value="InterPro"/>
</dbReference>
<keyword evidence="3" id="KW-0808">Transferase</keyword>
<dbReference type="GO" id="GO:0032259">
    <property type="term" value="P:methylation"/>
    <property type="evidence" value="ECO:0007669"/>
    <property type="project" value="UniProtKB-KW"/>
</dbReference>
<organism evidence="4">
    <name type="scientific">marine sediment metagenome</name>
    <dbReference type="NCBI Taxonomy" id="412755"/>
    <lineage>
        <taxon>unclassified sequences</taxon>
        <taxon>metagenomes</taxon>
        <taxon>ecological metagenomes</taxon>
    </lineage>
</organism>
<evidence type="ECO:0000256" key="1">
    <source>
        <dbReference type="ARBA" id="ARBA00007137"/>
    </source>
</evidence>
<evidence type="ECO:0000256" key="3">
    <source>
        <dbReference type="ARBA" id="ARBA00022679"/>
    </source>
</evidence>
<proteinExistence type="inferred from homology"/>
<dbReference type="InterPro" id="IPR038601">
    <property type="entry name" value="MttB-like_sf"/>
</dbReference>
<reference evidence="4" key="1">
    <citation type="journal article" date="2014" name="Front. Microbiol.">
        <title>High frequency of phylogenetically diverse reductive dehalogenase-homologous genes in deep subseafloor sedimentary metagenomes.</title>
        <authorList>
            <person name="Kawai M."/>
            <person name="Futagami T."/>
            <person name="Toyoda A."/>
            <person name="Takaki Y."/>
            <person name="Nishi S."/>
            <person name="Hori S."/>
            <person name="Arai W."/>
            <person name="Tsubouchi T."/>
            <person name="Morono Y."/>
            <person name="Uchiyama I."/>
            <person name="Ito T."/>
            <person name="Fujiyama A."/>
            <person name="Inagaki F."/>
            <person name="Takami H."/>
        </authorList>
    </citation>
    <scope>NUCLEOTIDE SEQUENCE</scope>
    <source>
        <strain evidence="4">Expedition CK06-06</strain>
    </source>
</reference>
<dbReference type="EMBL" id="BARS01021080">
    <property type="protein sequence ID" value="GAG13575.1"/>
    <property type="molecule type" value="Genomic_DNA"/>
</dbReference>
<feature type="non-terminal residue" evidence="4">
    <location>
        <position position="131"/>
    </location>
</feature>
<comment type="caution">
    <text evidence="4">The sequence shown here is derived from an EMBL/GenBank/DDBJ whole genome shotgun (WGS) entry which is preliminary data.</text>
</comment>
<sequence>MDRVLIGWGGRLEWGAETGSGMGLIRGSTLLYPEALVLDRELYNSVRNDAAGLNTSPDYMALDVIQAVGPRGHFLREKHTRNHFRKLEFSEVLRIPDKNSGYRDPFEVARERTDWILEDHHPEPLSEAQQA</sequence>
<dbReference type="Pfam" id="PF06253">
    <property type="entry name" value="MTTB"/>
    <property type="match status" value="1"/>
</dbReference>
<protein>
    <submittedName>
        <fullName evidence="4">Uncharacterized protein</fullName>
    </submittedName>
</protein>
<gene>
    <name evidence="4" type="ORF">S01H1_33908</name>
</gene>
<dbReference type="GO" id="GO:0008168">
    <property type="term" value="F:methyltransferase activity"/>
    <property type="evidence" value="ECO:0007669"/>
    <property type="project" value="UniProtKB-KW"/>
</dbReference>
<dbReference type="InterPro" id="IPR010426">
    <property type="entry name" value="MTTB_MeTrfase"/>
</dbReference>